<organism evidence="1 2">
    <name type="scientific">Colletotrichum truncatum</name>
    <name type="common">Anthracnose fungus</name>
    <name type="synonym">Colletotrichum capsici</name>
    <dbReference type="NCBI Taxonomy" id="5467"/>
    <lineage>
        <taxon>Eukaryota</taxon>
        <taxon>Fungi</taxon>
        <taxon>Dikarya</taxon>
        <taxon>Ascomycota</taxon>
        <taxon>Pezizomycotina</taxon>
        <taxon>Sordariomycetes</taxon>
        <taxon>Hypocreomycetidae</taxon>
        <taxon>Glomerellales</taxon>
        <taxon>Glomerellaceae</taxon>
        <taxon>Colletotrichum</taxon>
        <taxon>Colletotrichum truncatum species complex</taxon>
    </lineage>
</organism>
<comment type="caution">
    <text evidence="1">The sequence shown here is derived from an EMBL/GenBank/DDBJ whole genome shotgun (WGS) entry which is preliminary data.</text>
</comment>
<evidence type="ECO:0000313" key="1">
    <source>
        <dbReference type="EMBL" id="KAL0939987.1"/>
    </source>
</evidence>
<name>A0ACC3Z7E6_COLTU</name>
<keyword evidence="2" id="KW-1185">Reference proteome</keyword>
<gene>
    <name evidence="1" type="ORF">CTRU02_206597</name>
</gene>
<proteinExistence type="predicted"/>
<dbReference type="EMBL" id="VUJX02000003">
    <property type="protein sequence ID" value="KAL0939987.1"/>
    <property type="molecule type" value="Genomic_DNA"/>
</dbReference>
<dbReference type="Proteomes" id="UP000805649">
    <property type="component" value="Unassembled WGS sequence"/>
</dbReference>
<protein>
    <submittedName>
        <fullName evidence="1">Uncharacterized protein</fullName>
    </submittedName>
</protein>
<reference evidence="1 2" key="1">
    <citation type="journal article" date="2020" name="Phytopathology">
        <title>Genome Sequence Resources of Colletotrichum truncatum, C. plurivorum, C. musicola, and C. sojae: Four Species Pathogenic to Soybean (Glycine max).</title>
        <authorList>
            <person name="Rogerio F."/>
            <person name="Boufleur T.R."/>
            <person name="Ciampi-Guillardi M."/>
            <person name="Sukno S.A."/>
            <person name="Thon M.R."/>
            <person name="Massola Junior N.S."/>
            <person name="Baroncelli R."/>
        </authorList>
    </citation>
    <scope>NUCLEOTIDE SEQUENCE [LARGE SCALE GENOMIC DNA]</scope>
    <source>
        <strain evidence="1 2">CMES1059</strain>
    </source>
</reference>
<accession>A0ACC3Z7E6</accession>
<sequence>MSEIDPSRPDITAFMARASADLGTSLPPAKDVSTFGDNPALADELLEIVLQGNKTSTTNWPIPDPLHWAVGDLSVILDGKGQPRAIIRTTSFVRCKFKDVEEDFALAEGEGDYDEWRQEHIKFFKRQDAESFNEEVEVLCERFEVVYPVLCQNAI</sequence>
<evidence type="ECO:0000313" key="2">
    <source>
        <dbReference type="Proteomes" id="UP000805649"/>
    </source>
</evidence>